<evidence type="ECO:0000313" key="2">
    <source>
        <dbReference type="EMBL" id="NSX55249.1"/>
    </source>
</evidence>
<proteinExistence type="predicted"/>
<feature type="transmembrane region" description="Helical" evidence="1">
    <location>
        <begin position="32"/>
        <end position="55"/>
    </location>
</feature>
<reference evidence="2 3" key="1">
    <citation type="submission" date="2020-06" db="EMBL/GenBank/DDBJ databases">
        <title>Sulfitobacter algicola sp. nov., isolated from green algae.</title>
        <authorList>
            <person name="Wang C."/>
        </authorList>
    </citation>
    <scope>NUCLEOTIDE SEQUENCE [LARGE SCALE GENOMIC DNA]</scope>
    <source>
        <strain evidence="2 3">1151</strain>
    </source>
</reference>
<dbReference type="EMBL" id="JABUFE010000005">
    <property type="protein sequence ID" value="NSX55249.1"/>
    <property type="molecule type" value="Genomic_DNA"/>
</dbReference>
<accession>A0ABX2IQU1</accession>
<evidence type="ECO:0000256" key="1">
    <source>
        <dbReference type="SAM" id="Phobius"/>
    </source>
</evidence>
<keyword evidence="1" id="KW-1133">Transmembrane helix</keyword>
<keyword evidence="1" id="KW-0472">Membrane</keyword>
<dbReference type="Proteomes" id="UP000777935">
    <property type="component" value="Unassembled WGS sequence"/>
</dbReference>
<keyword evidence="1" id="KW-0812">Transmembrane</keyword>
<comment type="caution">
    <text evidence="2">The sequence shown here is derived from an EMBL/GenBank/DDBJ whole genome shotgun (WGS) entry which is preliminary data.</text>
</comment>
<organism evidence="2 3">
    <name type="scientific">Parasulfitobacter algicola</name>
    <dbReference type="NCBI Taxonomy" id="2614809"/>
    <lineage>
        <taxon>Bacteria</taxon>
        <taxon>Pseudomonadati</taxon>
        <taxon>Pseudomonadota</taxon>
        <taxon>Alphaproteobacteria</taxon>
        <taxon>Rhodobacterales</taxon>
        <taxon>Roseobacteraceae</taxon>
        <taxon>Parasulfitobacter</taxon>
    </lineage>
</organism>
<protein>
    <submittedName>
        <fullName evidence="2">Uncharacterized protein</fullName>
    </submittedName>
</protein>
<keyword evidence="3" id="KW-1185">Reference proteome</keyword>
<feature type="transmembrane region" description="Helical" evidence="1">
    <location>
        <begin position="102"/>
        <end position="124"/>
    </location>
</feature>
<feature type="transmembrane region" description="Helical" evidence="1">
    <location>
        <begin position="62"/>
        <end position="82"/>
    </location>
</feature>
<sequence length="138" mass="15958">MFVHVVIVFGIIHGFLMDPVQAAVPGHYFDIYSMFFESFFCAVYYAVLLGASVYVLRKTKWVFLFVTLLHVGLSFVEASLIVESYQIYFGNTWRGTEAFTELFFHPIWTPLLLILGWATQLWIIQKLLHLPQASDVSR</sequence>
<evidence type="ECO:0000313" key="3">
    <source>
        <dbReference type="Proteomes" id="UP000777935"/>
    </source>
</evidence>
<dbReference type="RefSeq" id="WP_174138102.1">
    <property type="nucleotide sequence ID" value="NZ_JABUFE010000005.1"/>
</dbReference>
<gene>
    <name evidence="2" type="ORF">HRQ87_10580</name>
</gene>
<name>A0ABX2IQU1_9RHOB</name>